<dbReference type="InterPro" id="IPR011495">
    <property type="entry name" value="Sig_transdc_His_kin_sub2_dim/P"/>
</dbReference>
<keyword evidence="1" id="KW-0472">Membrane</keyword>
<keyword evidence="1" id="KW-1133">Transmembrane helix</keyword>
<dbReference type="CDD" id="cd00130">
    <property type="entry name" value="PAS"/>
    <property type="match status" value="1"/>
</dbReference>
<dbReference type="InterPro" id="IPR003594">
    <property type="entry name" value="HATPase_dom"/>
</dbReference>
<keyword evidence="6" id="KW-1185">Reference proteome</keyword>
<dbReference type="SUPFAM" id="SSF55874">
    <property type="entry name" value="ATPase domain of HSP90 chaperone/DNA topoisomerase II/histidine kinase"/>
    <property type="match status" value="1"/>
</dbReference>
<feature type="transmembrane region" description="Helical" evidence="1">
    <location>
        <begin position="51"/>
        <end position="73"/>
    </location>
</feature>
<sequence length="439" mass="47536">MLEARLLTAFLILAALLLSAIPDQAHGAPSTAEFSELFQRVQAPAHEARLPVTIQAAAIIGAFMITGLLAAFIHRNAVLTRINAKLVATMAQRGAAEQALAEQEETLRAILDALSAAVMVIDPSDRSVVLANPAAAQLVGLPESGIVGRHCLDFFRPGGDDLCPILDHGQPVDRAERTLKADDGREIPILKTVTRVRMRGREFLLESFMDISRQKETEGRLSRSLAEKDVLLREIHHRVKNNLQVVSSLLSLQSSESGDPGMAESIRKSRQRIRAMALVHENLYRSGDIAHIDSATYLRALAESISAAYSQPERNIHMLYDLADHPLDVDQAVPCGLLVNELVTNSFKHAFSAAIGRAGLVRFSTSVENGVFRIAVEDNGRGMSDKAASSASLGMQLVESLALQLRGGFRIEDRGEDEGGGTRVVVEFPVRGPAPASQQ</sequence>
<dbReference type="PROSITE" id="PS50112">
    <property type="entry name" value="PAS"/>
    <property type="match status" value="1"/>
</dbReference>
<dbReference type="PANTHER" id="PTHR43065:SF23">
    <property type="entry name" value="SENSOR HISTIDINE KINASE PDTAS"/>
    <property type="match status" value="1"/>
</dbReference>
<evidence type="ECO:0000256" key="1">
    <source>
        <dbReference type="SAM" id="Phobius"/>
    </source>
</evidence>
<dbReference type="PANTHER" id="PTHR43065">
    <property type="entry name" value="SENSOR HISTIDINE KINASE"/>
    <property type="match status" value="1"/>
</dbReference>
<accession>S7TFX8</accession>
<feature type="chain" id="PRO_5004557118" evidence="2">
    <location>
        <begin position="28"/>
        <end position="439"/>
    </location>
</feature>
<dbReference type="Pfam" id="PF07568">
    <property type="entry name" value="HisKA_2"/>
    <property type="match status" value="1"/>
</dbReference>
<keyword evidence="1" id="KW-0812">Transmembrane</keyword>
<dbReference type="STRING" id="1121439.dsat_2216"/>
<dbReference type="Pfam" id="PF02518">
    <property type="entry name" value="HATPase_c"/>
    <property type="match status" value="1"/>
</dbReference>
<dbReference type="InterPro" id="IPR035965">
    <property type="entry name" value="PAS-like_dom_sf"/>
</dbReference>
<dbReference type="PATRIC" id="fig|1121439.3.peg.606"/>
<dbReference type="SUPFAM" id="SSF55785">
    <property type="entry name" value="PYP-like sensor domain (PAS domain)"/>
    <property type="match status" value="1"/>
</dbReference>
<evidence type="ECO:0000256" key="2">
    <source>
        <dbReference type="SAM" id="SignalP"/>
    </source>
</evidence>
<dbReference type="Proteomes" id="UP000014975">
    <property type="component" value="Unassembled WGS sequence"/>
</dbReference>
<dbReference type="SMART" id="SM00387">
    <property type="entry name" value="HATPase_c"/>
    <property type="match status" value="1"/>
</dbReference>
<evidence type="ECO:0000313" key="5">
    <source>
        <dbReference type="EMBL" id="EPR35515.1"/>
    </source>
</evidence>
<dbReference type="InterPro" id="IPR005467">
    <property type="entry name" value="His_kinase_dom"/>
</dbReference>
<dbReference type="SMART" id="SM00091">
    <property type="entry name" value="PAS"/>
    <property type="match status" value="1"/>
</dbReference>
<dbReference type="Gene3D" id="3.30.565.10">
    <property type="entry name" value="Histidine kinase-like ATPase, C-terminal domain"/>
    <property type="match status" value="1"/>
</dbReference>
<keyword evidence="5" id="KW-0418">Kinase</keyword>
<protein>
    <submittedName>
        <fullName evidence="5">Signal transduction histidine kinase</fullName>
    </submittedName>
</protein>
<organism evidence="5 6">
    <name type="scientific">Alkalidesulfovibrio alkalitolerans DSM 16529</name>
    <dbReference type="NCBI Taxonomy" id="1121439"/>
    <lineage>
        <taxon>Bacteria</taxon>
        <taxon>Pseudomonadati</taxon>
        <taxon>Thermodesulfobacteriota</taxon>
        <taxon>Desulfovibrionia</taxon>
        <taxon>Desulfovibrionales</taxon>
        <taxon>Desulfovibrionaceae</taxon>
        <taxon>Alkalidesulfovibrio</taxon>
    </lineage>
</organism>
<feature type="signal peptide" evidence="2">
    <location>
        <begin position="1"/>
        <end position="27"/>
    </location>
</feature>
<comment type="caution">
    <text evidence="5">The sequence shown here is derived from an EMBL/GenBank/DDBJ whole genome shotgun (WGS) entry which is preliminary data.</text>
</comment>
<dbReference type="eggNOG" id="COG3920">
    <property type="taxonomic scope" value="Bacteria"/>
</dbReference>
<evidence type="ECO:0000259" key="3">
    <source>
        <dbReference type="PROSITE" id="PS50109"/>
    </source>
</evidence>
<dbReference type="InterPro" id="IPR036890">
    <property type="entry name" value="HATPase_C_sf"/>
</dbReference>
<proteinExistence type="predicted"/>
<evidence type="ECO:0000259" key="4">
    <source>
        <dbReference type="PROSITE" id="PS50112"/>
    </source>
</evidence>
<dbReference type="Pfam" id="PF13426">
    <property type="entry name" value="PAS_9"/>
    <property type="match status" value="1"/>
</dbReference>
<keyword evidence="2" id="KW-0732">Signal</keyword>
<dbReference type="NCBIfam" id="TIGR00229">
    <property type="entry name" value="sensory_box"/>
    <property type="match status" value="1"/>
</dbReference>
<dbReference type="InterPro" id="IPR000014">
    <property type="entry name" value="PAS"/>
</dbReference>
<name>S7TFX8_9BACT</name>
<keyword evidence="5" id="KW-0808">Transferase</keyword>
<reference evidence="5 6" key="1">
    <citation type="journal article" date="2013" name="Genome Announc.">
        <title>Draft genome sequences for three mercury-methylating, sulfate-reducing bacteria.</title>
        <authorList>
            <person name="Brown S.D."/>
            <person name="Hurt R.A.Jr."/>
            <person name="Gilmour C.C."/>
            <person name="Elias D.A."/>
        </authorList>
    </citation>
    <scope>NUCLEOTIDE SEQUENCE [LARGE SCALE GENOMIC DNA]</scope>
    <source>
        <strain evidence="5 6">DSM 16529</strain>
    </source>
</reference>
<evidence type="ECO:0000313" key="6">
    <source>
        <dbReference type="Proteomes" id="UP000014975"/>
    </source>
</evidence>
<gene>
    <name evidence="5" type="ORF">dsat_2216</name>
</gene>
<dbReference type="AlphaFoldDB" id="S7TFX8"/>
<feature type="domain" description="PAS" evidence="4">
    <location>
        <begin position="103"/>
        <end position="157"/>
    </location>
</feature>
<dbReference type="RefSeq" id="WP_020886102.1">
    <property type="nucleotide sequence ID" value="NZ_ATHI01000004.1"/>
</dbReference>
<dbReference type="Gene3D" id="3.30.450.20">
    <property type="entry name" value="PAS domain"/>
    <property type="match status" value="1"/>
</dbReference>
<dbReference type="OrthoDB" id="5342108at2"/>
<feature type="domain" description="Histidine kinase" evidence="3">
    <location>
        <begin position="234"/>
        <end position="432"/>
    </location>
</feature>
<dbReference type="EMBL" id="ATHI01000004">
    <property type="protein sequence ID" value="EPR35515.1"/>
    <property type="molecule type" value="Genomic_DNA"/>
</dbReference>
<dbReference type="GO" id="GO:0016301">
    <property type="term" value="F:kinase activity"/>
    <property type="evidence" value="ECO:0007669"/>
    <property type="project" value="UniProtKB-KW"/>
</dbReference>
<dbReference type="PROSITE" id="PS50109">
    <property type="entry name" value="HIS_KIN"/>
    <property type="match status" value="1"/>
</dbReference>